<feature type="domain" description="GST N-terminal" evidence="1">
    <location>
        <begin position="3"/>
        <end position="83"/>
    </location>
</feature>
<feature type="domain" description="GST C-terminal" evidence="2">
    <location>
        <begin position="88"/>
        <end position="215"/>
    </location>
</feature>
<protein>
    <submittedName>
        <fullName evidence="3">Stringent starvation protein A</fullName>
    </submittedName>
</protein>
<dbReference type="Pfam" id="PF13410">
    <property type="entry name" value="GST_C_2"/>
    <property type="match status" value="1"/>
</dbReference>
<dbReference type="InterPro" id="IPR010987">
    <property type="entry name" value="Glutathione-S-Trfase_C-like"/>
</dbReference>
<dbReference type="Pfam" id="PF13417">
    <property type="entry name" value="GST_N_3"/>
    <property type="match status" value="1"/>
</dbReference>
<reference evidence="3 4" key="1">
    <citation type="submission" date="2015-11" db="EMBL/GenBank/DDBJ databases">
        <title>Genomic analysis of 38 Legionella species identifies large and diverse effector repertoires.</title>
        <authorList>
            <person name="Burstein D."/>
            <person name="Amaro F."/>
            <person name="Zusman T."/>
            <person name="Lifshitz Z."/>
            <person name="Cohen O."/>
            <person name="Gilbert J.A."/>
            <person name="Pupko T."/>
            <person name="Shuman H.A."/>
            <person name="Segal G."/>
        </authorList>
    </citation>
    <scope>NUCLEOTIDE SEQUENCE [LARGE SCALE GENOMIC DNA]</scope>
    <source>
        <strain evidence="3 4">ATCC 43878</strain>
    </source>
</reference>
<dbReference type="SUPFAM" id="SSF47616">
    <property type="entry name" value="GST C-terminal domain-like"/>
    <property type="match status" value="1"/>
</dbReference>
<dbReference type="OrthoDB" id="9782992at2"/>
<dbReference type="EMBL" id="LNXV01000003">
    <property type="protein sequence ID" value="KTC87074.1"/>
    <property type="molecule type" value="Genomic_DNA"/>
</dbReference>
<keyword evidence="4" id="KW-1185">Reference proteome</keyword>
<gene>
    <name evidence="3" type="primary">sspA_1</name>
    <name evidence="3" type="ORF">Lbru_0303</name>
</gene>
<dbReference type="GO" id="GO:0005737">
    <property type="term" value="C:cytoplasm"/>
    <property type="evidence" value="ECO:0007669"/>
    <property type="project" value="TreeGrafter"/>
</dbReference>
<evidence type="ECO:0000313" key="3">
    <source>
        <dbReference type="EMBL" id="KTC87074.1"/>
    </source>
</evidence>
<comment type="caution">
    <text evidence="3">The sequence shown here is derived from an EMBL/GenBank/DDBJ whole genome shotgun (WGS) entry which is preliminary data.</text>
</comment>
<dbReference type="Proteomes" id="UP000054742">
    <property type="component" value="Unassembled WGS sequence"/>
</dbReference>
<dbReference type="STRING" id="29422.Lbru_0303"/>
<dbReference type="AlphaFoldDB" id="A0A0W0SUP4"/>
<evidence type="ECO:0000259" key="1">
    <source>
        <dbReference type="PROSITE" id="PS50404"/>
    </source>
</evidence>
<accession>A0A0W0SUP4</accession>
<dbReference type="PATRIC" id="fig|29422.6.peg.317"/>
<dbReference type="SFLD" id="SFLDG00358">
    <property type="entry name" value="Main_(cytGST)"/>
    <property type="match status" value="1"/>
</dbReference>
<dbReference type="PANTHER" id="PTHR43968">
    <property type="match status" value="1"/>
</dbReference>
<evidence type="ECO:0000313" key="4">
    <source>
        <dbReference type="Proteomes" id="UP000054742"/>
    </source>
</evidence>
<dbReference type="InterPro" id="IPR036282">
    <property type="entry name" value="Glutathione-S-Trfase_C_sf"/>
</dbReference>
<dbReference type="CDD" id="cd00299">
    <property type="entry name" value="GST_C_family"/>
    <property type="match status" value="1"/>
</dbReference>
<dbReference type="Gene3D" id="1.20.1050.10">
    <property type="match status" value="1"/>
</dbReference>
<dbReference type="InterPro" id="IPR004045">
    <property type="entry name" value="Glutathione_S-Trfase_N"/>
</dbReference>
<organism evidence="3 4">
    <name type="scientific">Legionella brunensis</name>
    <dbReference type="NCBI Taxonomy" id="29422"/>
    <lineage>
        <taxon>Bacteria</taxon>
        <taxon>Pseudomonadati</taxon>
        <taxon>Pseudomonadota</taxon>
        <taxon>Gammaproteobacteria</taxon>
        <taxon>Legionellales</taxon>
        <taxon>Legionellaceae</taxon>
        <taxon>Legionella</taxon>
    </lineage>
</organism>
<dbReference type="InterPro" id="IPR050983">
    <property type="entry name" value="GST_Omega/HSP26"/>
</dbReference>
<evidence type="ECO:0000259" key="2">
    <source>
        <dbReference type="PROSITE" id="PS50405"/>
    </source>
</evidence>
<dbReference type="CDD" id="cd00570">
    <property type="entry name" value="GST_N_family"/>
    <property type="match status" value="1"/>
</dbReference>
<dbReference type="PANTHER" id="PTHR43968:SF6">
    <property type="entry name" value="GLUTATHIONE S-TRANSFERASE OMEGA"/>
    <property type="match status" value="1"/>
</dbReference>
<dbReference type="SUPFAM" id="SSF52833">
    <property type="entry name" value="Thioredoxin-like"/>
    <property type="match status" value="1"/>
</dbReference>
<dbReference type="PROSITE" id="PS50405">
    <property type="entry name" value="GST_CTER"/>
    <property type="match status" value="1"/>
</dbReference>
<dbReference type="PROSITE" id="PS50404">
    <property type="entry name" value="GST_NTER"/>
    <property type="match status" value="1"/>
</dbReference>
<proteinExistence type="predicted"/>
<dbReference type="Gene3D" id="3.40.30.10">
    <property type="entry name" value="Glutaredoxin"/>
    <property type="match status" value="1"/>
</dbReference>
<name>A0A0W0SUP4_9GAMM</name>
<dbReference type="InterPro" id="IPR040079">
    <property type="entry name" value="Glutathione_S-Trfase"/>
</dbReference>
<dbReference type="SFLD" id="SFLDS00019">
    <property type="entry name" value="Glutathione_Transferase_(cytos"/>
    <property type="match status" value="1"/>
</dbReference>
<dbReference type="InterPro" id="IPR036249">
    <property type="entry name" value="Thioredoxin-like_sf"/>
</dbReference>
<dbReference type="RefSeq" id="WP_058440409.1">
    <property type="nucleotide sequence ID" value="NZ_CAAAHU010000001.1"/>
</dbReference>
<sequence length="220" mass="24913">MAITNMLHGSVISPFVRKVVVVLNRKDIAYQVEEVTPFIPAHREKLLKLNPLGKIPIFQEDNFVIADSSVICAYLEKKYPVAPIYPVSPQGFAQCLWYEEYADTQLIPAIITVFFHLVLAPLLRRKPNLNAVKLALEQQLPPIFAFLDQEVADKNYLIDGCFSLADISIATAFLNFEFAGQTIDASRWGNLIRYLTTIYKEKSVEEAFTQAKARFASIKK</sequence>